<evidence type="ECO:0000313" key="2">
    <source>
        <dbReference type="Proteomes" id="UP000261420"/>
    </source>
</evidence>
<reference evidence="1" key="2">
    <citation type="submission" date="2025-09" db="UniProtKB">
        <authorList>
            <consortium name="Ensembl"/>
        </authorList>
    </citation>
    <scope>IDENTIFICATION</scope>
</reference>
<keyword evidence="2" id="KW-1185">Reference proteome</keyword>
<evidence type="ECO:0000313" key="1">
    <source>
        <dbReference type="Ensembl" id="ENSSDUP00000013259.1"/>
    </source>
</evidence>
<proteinExistence type="predicted"/>
<dbReference type="Proteomes" id="UP000261420">
    <property type="component" value="Unplaced"/>
</dbReference>
<sequence>YFGDAEVQDAAGFLSDDHKEHLAFLPTVDTLYIPSQIKIRSDLVGEFGRIALEFLRRGSSPKIYEGAASKTLHLSSSHTPHTSSRLLHLC</sequence>
<protein>
    <submittedName>
        <fullName evidence="1">Uncharacterized protein</fullName>
    </submittedName>
</protein>
<dbReference type="AlphaFoldDB" id="A0A3B4U3T9"/>
<dbReference type="STRING" id="41447.ENSSDUP00000013259"/>
<organism evidence="1 2">
    <name type="scientific">Seriola dumerili</name>
    <name type="common">Greater amberjack</name>
    <name type="synonym">Caranx dumerili</name>
    <dbReference type="NCBI Taxonomy" id="41447"/>
    <lineage>
        <taxon>Eukaryota</taxon>
        <taxon>Metazoa</taxon>
        <taxon>Chordata</taxon>
        <taxon>Craniata</taxon>
        <taxon>Vertebrata</taxon>
        <taxon>Euteleostomi</taxon>
        <taxon>Actinopterygii</taxon>
        <taxon>Neopterygii</taxon>
        <taxon>Teleostei</taxon>
        <taxon>Neoteleostei</taxon>
        <taxon>Acanthomorphata</taxon>
        <taxon>Carangaria</taxon>
        <taxon>Carangiformes</taxon>
        <taxon>Carangidae</taxon>
        <taxon>Seriola</taxon>
    </lineage>
</organism>
<accession>A0A3B4U3T9</accession>
<dbReference type="GeneTree" id="ENSGT00990000210423"/>
<dbReference type="Ensembl" id="ENSSDUT00000013501.1">
    <property type="protein sequence ID" value="ENSSDUP00000013259.1"/>
    <property type="gene ID" value="ENSSDUG00000009633.1"/>
</dbReference>
<reference evidence="1" key="1">
    <citation type="submission" date="2025-08" db="UniProtKB">
        <authorList>
            <consortium name="Ensembl"/>
        </authorList>
    </citation>
    <scope>IDENTIFICATION</scope>
</reference>
<name>A0A3B4U3T9_SERDU</name>